<dbReference type="InParanoid" id="A0A1X7T0M7"/>
<evidence type="ECO:0000313" key="1">
    <source>
        <dbReference type="EnsemblMetazoa" id="Aqu2.1.07974_001"/>
    </source>
</evidence>
<dbReference type="AlphaFoldDB" id="A0A1X7T0M7"/>
<organism evidence="1">
    <name type="scientific">Amphimedon queenslandica</name>
    <name type="common">Sponge</name>
    <dbReference type="NCBI Taxonomy" id="400682"/>
    <lineage>
        <taxon>Eukaryota</taxon>
        <taxon>Metazoa</taxon>
        <taxon>Porifera</taxon>
        <taxon>Demospongiae</taxon>
        <taxon>Heteroscleromorpha</taxon>
        <taxon>Haplosclerida</taxon>
        <taxon>Niphatidae</taxon>
        <taxon>Amphimedon</taxon>
    </lineage>
</organism>
<accession>A0A1X7T0M7</accession>
<dbReference type="EnsemblMetazoa" id="Aqu2.1.07974_001">
    <property type="protein sequence ID" value="Aqu2.1.07974_001"/>
    <property type="gene ID" value="Aqu2.1.07974"/>
</dbReference>
<protein>
    <submittedName>
        <fullName evidence="1">Uncharacterized protein</fullName>
    </submittedName>
</protein>
<dbReference type="OrthoDB" id="8192078at2759"/>
<name>A0A1X7T0M7_AMPQE</name>
<sequence length="388" mass="44008">MTDDDRDSEPTMATPAAPIDIERESALFLMRVSDELSLTHNGIDKLCSATQWFIDSVSESVADSVQQHLSKSGISISENDIKEVCHPGEVFGKLSSRYYRESYFEDAFNYVKPEPICLGTEWEWVTKNGQQILQQIQQYEYYIDVFATLKGYDLTLADGEVLKVYGAVVCAVGDVPASNFLGGFKEGVGFALRKCRMCLAVKEDMAVKFNADSFIERTLEQHKEYLDLIEIGGQRHSVTYGINNRSPLINLAGIDINKCLPYDIMHTLFEAVAIHHLQALLKHVIDVKKYLTLAQLNSGLRTYEYSHLEVKPSPITKDDNSYHIKQSVHFINSLACQMMNLVRLLPFLIGKFIDDDDHWECFLILRSICDMVCSFEVHPDNPAKLAWL</sequence>
<proteinExistence type="predicted"/>
<reference evidence="1" key="1">
    <citation type="submission" date="2017-05" db="UniProtKB">
        <authorList>
            <consortium name="EnsemblMetazoa"/>
        </authorList>
    </citation>
    <scope>IDENTIFICATION</scope>
</reference>